<keyword evidence="2" id="KW-0732">Signal</keyword>
<dbReference type="RefSeq" id="WP_086487425.1">
    <property type="nucleotide sequence ID" value="NZ_MSLT01000007.1"/>
</dbReference>
<comment type="similarity">
    <text evidence="1">Belongs to the leucine-binding protein family.</text>
</comment>
<feature type="domain" description="Leucine-binding protein" evidence="3">
    <location>
        <begin position="110"/>
        <end position="406"/>
    </location>
</feature>
<keyword evidence="5" id="KW-1185">Reference proteome</keyword>
<dbReference type="InterPro" id="IPR028082">
    <property type="entry name" value="Peripla_BP_I"/>
</dbReference>
<dbReference type="AlphaFoldDB" id="A0A251X9Y0"/>
<evidence type="ECO:0000256" key="1">
    <source>
        <dbReference type="ARBA" id="ARBA00010062"/>
    </source>
</evidence>
<protein>
    <recommendedName>
        <fullName evidence="3">Leucine-binding protein domain-containing protein</fullName>
    </recommendedName>
</protein>
<gene>
    <name evidence="4" type="ORF">TPSD3_04615</name>
</gene>
<reference evidence="4 5" key="1">
    <citation type="submission" date="2016-12" db="EMBL/GenBank/DDBJ databases">
        <title>Thioflexothrix psekupsii D3 genome sequencing and assembly.</title>
        <authorList>
            <person name="Fomenkov A."/>
            <person name="Vincze T."/>
            <person name="Grabovich M."/>
            <person name="Anton B.P."/>
            <person name="Dubinina G."/>
            <person name="Orlova M."/>
            <person name="Belousova E."/>
            <person name="Roberts R.J."/>
        </authorList>
    </citation>
    <scope>NUCLEOTIDE SEQUENCE [LARGE SCALE GENOMIC DNA]</scope>
    <source>
        <strain evidence="4">D3</strain>
    </source>
</reference>
<name>A0A251X9Y0_9GAMM</name>
<organism evidence="4 5">
    <name type="scientific">Thioflexithrix psekupsensis</name>
    <dbReference type="NCBI Taxonomy" id="1570016"/>
    <lineage>
        <taxon>Bacteria</taxon>
        <taxon>Pseudomonadati</taxon>
        <taxon>Pseudomonadota</taxon>
        <taxon>Gammaproteobacteria</taxon>
        <taxon>Thiotrichales</taxon>
        <taxon>Thioflexithrix</taxon>
    </lineage>
</organism>
<comment type="caution">
    <text evidence="4">The sequence shown here is derived from an EMBL/GenBank/DDBJ whole genome shotgun (WGS) entry which is preliminary data.</text>
</comment>
<accession>A0A251X9Y0</accession>
<dbReference type="Proteomes" id="UP000194798">
    <property type="component" value="Unassembled WGS sequence"/>
</dbReference>
<dbReference type="Gene3D" id="3.40.50.2300">
    <property type="match status" value="2"/>
</dbReference>
<evidence type="ECO:0000259" key="3">
    <source>
        <dbReference type="Pfam" id="PF13458"/>
    </source>
</evidence>
<evidence type="ECO:0000256" key="2">
    <source>
        <dbReference type="ARBA" id="ARBA00022729"/>
    </source>
</evidence>
<dbReference type="InterPro" id="IPR028081">
    <property type="entry name" value="Leu-bd"/>
</dbReference>
<dbReference type="SUPFAM" id="SSF53822">
    <property type="entry name" value="Periplasmic binding protein-like I"/>
    <property type="match status" value="1"/>
</dbReference>
<proteinExistence type="inferred from homology"/>
<dbReference type="OrthoDB" id="9147078at2"/>
<dbReference type="EMBL" id="MSLT01000007">
    <property type="protein sequence ID" value="OUD14989.1"/>
    <property type="molecule type" value="Genomic_DNA"/>
</dbReference>
<dbReference type="PROSITE" id="PS51257">
    <property type="entry name" value="PROKAR_LIPOPROTEIN"/>
    <property type="match status" value="1"/>
</dbReference>
<dbReference type="Pfam" id="PF13458">
    <property type="entry name" value="Peripla_BP_6"/>
    <property type="match status" value="1"/>
</dbReference>
<sequence length="547" mass="60230">MQRSITVVILLLGISLLFTGCGDVQYEVSKQQRAALAEENRYNPDVDIVIGVAWPFDRHSYLRGARLAGDEINAKGGLNGRKVRLVFKDESVYRQAAGLGTNRITRSSAQEAAVAVAREFAADSNVVAVVGHQGSAAAVPAATAYNYHGILYIASTSTSPTLTVAGGQTTFQLLPDDREMVRQVAGYAAFPGYNNKISYERIVILNERTKYGNDIASFFDEAANEFNLRIISRASFFRGTVEKRLDYRSVLFPLRSLEFDAIFLIASREDAGRIIAQAREIGLKQPFLGMDTMEHAEFLRITGKKAAEGTVVPSSFNENFNLAQPFIQNFRQIYGQNPDTWAALAYDSIYLVAHGITLSHYSTVPVVVANSIRYMDTWFGVTGAYRFKLDGTNLGRAYIMKAVKEGEFRSLPGGHVPYMLHRHKQRQRLERHRSAVEDGMRSAASQTTTTPSVATIVPTLPDPPAPEQTAAALLELADEEVAETVGLLDALGHASSRGSLRIGVEEKYGESHIKLPSPPLRGSGELPPHSLSNYRLQQLQELQKESQ</sequence>
<dbReference type="PANTHER" id="PTHR47151">
    <property type="entry name" value="LEU/ILE/VAL-BINDING ABC TRANSPORTER SUBUNIT"/>
    <property type="match status" value="1"/>
</dbReference>
<evidence type="ECO:0000313" key="5">
    <source>
        <dbReference type="Proteomes" id="UP000194798"/>
    </source>
</evidence>
<dbReference type="PANTHER" id="PTHR47151:SF2">
    <property type="entry name" value="AMINO ACID BINDING PROTEIN"/>
    <property type="match status" value="1"/>
</dbReference>
<evidence type="ECO:0000313" key="4">
    <source>
        <dbReference type="EMBL" id="OUD14989.1"/>
    </source>
</evidence>